<feature type="signal peptide" evidence="1">
    <location>
        <begin position="1"/>
        <end position="20"/>
    </location>
</feature>
<accession>A0A193LIM3</accession>
<dbReference type="Pfam" id="PF19489">
    <property type="entry name" value="SLT_4"/>
    <property type="match status" value="1"/>
</dbReference>
<dbReference type="PROSITE" id="PS51257">
    <property type="entry name" value="PROKAR_LIPOPROTEIN"/>
    <property type="match status" value="1"/>
</dbReference>
<dbReference type="InterPro" id="IPR023346">
    <property type="entry name" value="Lysozyme-like_dom_sf"/>
</dbReference>
<gene>
    <name evidence="3" type="ORF">BA177_15290</name>
</gene>
<feature type="domain" description="Transglycosylase SLT" evidence="2">
    <location>
        <begin position="10"/>
        <end position="190"/>
    </location>
</feature>
<evidence type="ECO:0000256" key="1">
    <source>
        <dbReference type="SAM" id="SignalP"/>
    </source>
</evidence>
<organism evidence="3 4">
    <name type="scientific">Woeseia oceani</name>
    <dbReference type="NCBI Taxonomy" id="1548547"/>
    <lineage>
        <taxon>Bacteria</taxon>
        <taxon>Pseudomonadati</taxon>
        <taxon>Pseudomonadota</taxon>
        <taxon>Gammaproteobacteria</taxon>
        <taxon>Woeseiales</taxon>
        <taxon>Woeseiaceae</taxon>
        <taxon>Woeseia</taxon>
    </lineage>
</organism>
<name>A0A193LIM3_9GAMM</name>
<evidence type="ECO:0000259" key="2">
    <source>
        <dbReference type="Pfam" id="PF19489"/>
    </source>
</evidence>
<dbReference type="RefSeq" id="WP_068617615.1">
    <property type="nucleotide sequence ID" value="NZ_CP016268.1"/>
</dbReference>
<feature type="chain" id="PRO_5008260320" description="Transglycosylase SLT domain-containing protein" evidence="1">
    <location>
        <begin position="21"/>
        <end position="201"/>
    </location>
</feature>
<keyword evidence="1" id="KW-0732">Signal</keyword>
<dbReference type="SUPFAM" id="SSF53955">
    <property type="entry name" value="Lysozyme-like"/>
    <property type="match status" value="1"/>
</dbReference>
<dbReference type="Gene3D" id="1.10.530.10">
    <property type="match status" value="1"/>
</dbReference>
<dbReference type="Proteomes" id="UP000092695">
    <property type="component" value="Chromosome"/>
</dbReference>
<evidence type="ECO:0000313" key="4">
    <source>
        <dbReference type="Proteomes" id="UP000092695"/>
    </source>
</evidence>
<keyword evidence="4" id="KW-1185">Reference proteome</keyword>
<evidence type="ECO:0000313" key="3">
    <source>
        <dbReference type="EMBL" id="ANO52370.1"/>
    </source>
</evidence>
<dbReference type="CDD" id="cd00442">
    <property type="entry name" value="Lyz-like"/>
    <property type="match status" value="1"/>
</dbReference>
<dbReference type="EMBL" id="CP016268">
    <property type="protein sequence ID" value="ANO52370.1"/>
    <property type="molecule type" value="Genomic_DNA"/>
</dbReference>
<dbReference type="OrthoDB" id="9789144at2"/>
<dbReference type="AlphaFoldDB" id="A0A193LIM3"/>
<dbReference type="InterPro" id="IPR045795">
    <property type="entry name" value="SLT_4"/>
</dbReference>
<reference evidence="3 4" key="1">
    <citation type="submission" date="2016-06" db="EMBL/GenBank/DDBJ databases">
        <title>Complete genome sequence of a deep-branching marine Gamma Proteobacterium Woeseia oceani type strain XK5.</title>
        <authorList>
            <person name="Mu D."/>
            <person name="Du Z."/>
        </authorList>
    </citation>
    <scope>NUCLEOTIDE SEQUENCE [LARGE SCALE GENOMIC DNA]</scope>
    <source>
        <strain evidence="3 4">XK5</strain>
    </source>
</reference>
<sequence>MRLLAIGLGLLWLALAAACASTPPQNVENICAIFKEKSAWYKDAKKSEKKWGTPVHVQMAIIRQESSFRFDARPPRRKLLGFIPWTRPSNAYGYAQVLDSTWKWYQDEAGGMFADRDDFGDAIDFVGWYTSVSQRTLGISKWDPYNQYLAYHEGHNGWKRKSYNKKRWLRDVAGKVEYRAKEWGAQLKRCENDLDNGWWIF</sequence>
<proteinExistence type="predicted"/>
<protein>
    <recommendedName>
        <fullName evidence="2">Transglycosylase SLT domain-containing protein</fullName>
    </recommendedName>
</protein>
<dbReference type="STRING" id="1548547.BA177_15290"/>
<dbReference type="KEGG" id="woc:BA177_15290"/>